<keyword evidence="12" id="KW-1185">Reference proteome</keyword>
<feature type="transmembrane region" description="Helical" evidence="9">
    <location>
        <begin position="89"/>
        <end position="110"/>
    </location>
</feature>
<dbReference type="CDD" id="cd06261">
    <property type="entry name" value="TM_PBP2"/>
    <property type="match status" value="1"/>
</dbReference>
<dbReference type="Pfam" id="PF00528">
    <property type="entry name" value="BPD_transp_1"/>
    <property type="match status" value="1"/>
</dbReference>
<accession>A0A5R9F7T5</accession>
<keyword evidence="8 9" id="KW-0472">Membrane</keyword>
<evidence type="ECO:0000256" key="7">
    <source>
        <dbReference type="ARBA" id="ARBA00022989"/>
    </source>
</evidence>
<evidence type="ECO:0000256" key="6">
    <source>
        <dbReference type="ARBA" id="ARBA00022692"/>
    </source>
</evidence>
<evidence type="ECO:0000256" key="1">
    <source>
        <dbReference type="ARBA" id="ARBA00003510"/>
    </source>
</evidence>
<organism evidence="11 12">
    <name type="scientific">Streptomyces montanus</name>
    <dbReference type="NCBI Taxonomy" id="2580423"/>
    <lineage>
        <taxon>Bacteria</taxon>
        <taxon>Bacillati</taxon>
        <taxon>Actinomycetota</taxon>
        <taxon>Actinomycetes</taxon>
        <taxon>Kitasatosporales</taxon>
        <taxon>Streptomycetaceae</taxon>
        <taxon>Streptomyces</taxon>
    </lineage>
</organism>
<dbReference type="InterPro" id="IPR000515">
    <property type="entry name" value="MetI-like"/>
</dbReference>
<reference evidence="11 12" key="1">
    <citation type="submission" date="2019-05" db="EMBL/GenBank/DDBJ databases">
        <title>Streptomyces sp. NEAU-C151, a novel actinomycete isolated from soil.</title>
        <authorList>
            <person name="Han L."/>
            <person name="Jiang H."/>
        </authorList>
    </citation>
    <scope>NUCLEOTIDE SEQUENCE [LARGE SCALE GENOMIC DNA]</scope>
    <source>
        <strain evidence="11 12">NEAU-C151</strain>
    </source>
</reference>
<dbReference type="InterPro" id="IPR035906">
    <property type="entry name" value="MetI-like_sf"/>
</dbReference>
<evidence type="ECO:0000256" key="3">
    <source>
        <dbReference type="ARBA" id="ARBA00007069"/>
    </source>
</evidence>
<feature type="transmembrane region" description="Helical" evidence="9">
    <location>
        <begin position="131"/>
        <end position="151"/>
    </location>
</feature>
<evidence type="ECO:0000256" key="8">
    <source>
        <dbReference type="ARBA" id="ARBA00023136"/>
    </source>
</evidence>
<evidence type="ECO:0000313" key="11">
    <source>
        <dbReference type="EMBL" id="TLS39687.1"/>
    </source>
</evidence>
<comment type="function">
    <text evidence="1">Part of the binding-protein-dependent transport system for phosphate; probably responsible for the translocation of the substrate across the membrane.</text>
</comment>
<dbReference type="GO" id="GO:0035435">
    <property type="term" value="P:phosphate ion transmembrane transport"/>
    <property type="evidence" value="ECO:0007669"/>
    <property type="project" value="InterPro"/>
</dbReference>
<dbReference type="GO" id="GO:0005315">
    <property type="term" value="F:phosphate transmembrane transporter activity"/>
    <property type="evidence" value="ECO:0007669"/>
    <property type="project" value="InterPro"/>
</dbReference>
<gene>
    <name evidence="11" type="primary">pstA</name>
    <name evidence="11" type="ORF">FE633_45560</name>
</gene>
<feature type="domain" description="ABC transmembrane type-1" evidence="10">
    <location>
        <begin position="85"/>
        <end position="292"/>
    </location>
</feature>
<dbReference type="SUPFAM" id="SSF161098">
    <property type="entry name" value="MetI-like"/>
    <property type="match status" value="1"/>
</dbReference>
<protein>
    <recommendedName>
        <fullName evidence="9">Phosphate transport system permease protein PstA</fullName>
    </recommendedName>
</protein>
<dbReference type="RefSeq" id="WP_138051038.1">
    <property type="nucleotide sequence ID" value="NZ_VBZC01000113.1"/>
</dbReference>
<evidence type="ECO:0000313" key="12">
    <source>
        <dbReference type="Proteomes" id="UP000305906"/>
    </source>
</evidence>
<keyword evidence="5 9" id="KW-1003">Cell membrane</keyword>
<name>A0A5R9F7T5_9ACTN</name>
<dbReference type="PROSITE" id="PS50928">
    <property type="entry name" value="ABC_TM1"/>
    <property type="match status" value="1"/>
</dbReference>
<keyword evidence="4" id="KW-0813">Transport</keyword>
<proteinExistence type="inferred from homology"/>
<dbReference type="NCBIfam" id="TIGR00974">
    <property type="entry name" value="3a0107s02c"/>
    <property type="match status" value="1"/>
</dbReference>
<evidence type="ECO:0000256" key="5">
    <source>
        <dbReference type="ARBA" id="ARBA00022475"/>
    </source>
</evidence>
<dbReference type="PANTHER" id="PTHR43470">
    <property type="entry name" value="PHOSPHATE TRANSPORT SYSTEM PERMEASE PROTEIN PSTA-RELATED"/>
    <property type="match status" value="1"/>
</dbReference>
<feature type="transmembrane region" description="Helical" evidence="9">
    <location>
        <begin position="270"/>
        <end position="295"/>
    </location>
</feature>
<dbReference type="Gene3D" id="1.10.3720.10">
    <property type="entry name" value="MetI-like"/>
    <property type="match status" value="1"/>
</dbReference>
<feature type="transmembrane region" description="Helical" evidence="9">
    <location>
        <begin position="34"/>
        <end position="56"/>
    </location>
</feature>
<evidence type="ECO:0000256" key="2">
    <source>
        <dbReference type="ARBA" id="ARBA00004651"/>
    </source>
</evidence>
<dbReference type="InterPro" id="IPR005672">
    <property type="entry name" value="Phosphate_PstA"/>
</dbReference>
<comment type="caution">
    <text evidence="11">The sequence shown here is derived from an EMBL/GenBank/DDBJ whole genome shotgun (WGS) entry which is preliminary data.</text>
</comment>
<feature type="transmembrane region" description="Helical" evidence="9">
    <location>
        <begin position="157"/>
        <end position="176"/>
    </location>
</feature>
<comment type="similarity">
    <text evidence="3 9">Belongs to the binding-protein-dependent transport system permease family. CysTW subfamily.</text>
</comment>
<evidence type="ECO:0000256" key="9">
    <source>
        <dbReference type="RuleBase" id="RU363043"/>
    </source>
</evidence>
<evidence type="ECO:0000259" key="10">
    <source>
        <dbReference type="PROSITE" id="PS50928"/>
    </source>
</evidence>
<dbReference type="EMBL" id="VBZC01000113">
    <property type="protein sequence ID" value="TLS39687.1"/>
    <property type="molecule type" value="Genomic_DNA"/>
</dbReference>
<keyword evidence="7 9" id="KW-1133">Transmembrane helix</keyword>
<keyword evidence="6 9" id="KW-0812">Transmembrane</keyword>
<dbReference type="AlphaFoldDB" id="A0A5R9F7T5"/>
<feature type="transmembrane region" description="Helical" evidence="9">
    <location>
        <begin position="225"/>
        <end position="243"/>
    </location>
</feature>
<evidence type="ECO:0000256" key="4">
    <source>
        <dbReference type="ARBA" id="ARBA00022448"/>
    </source>
</evidence>
<sequence>MGTPVLGRGPETGAPEVYRLKGDGTPWRERLFHLSLWASLAVGVVFLGSLLVYVVAEAWPRLDSRILTNFPDIIDPSQAGAQSAIMGTVWVIGFTALYCLPVGILTAIYLEEYADPDRWWNRAVEINIQNLAAVPSIVYGILGLGIISRGLGFGQTVLTASLTLSLLVLPTVIIAAREAIRAVPQSIREASLALGATQWQTIWRQVLPAAVPGMATGSILALSRAIGEAAPLLLLGGLTFITFNPTGPESPFTVLPIQIFNWISQSRAEFVSLAAAAIVILLVILLAMNSLAIWLRNRYSHRW</sequence>
<dbReference type="PANTHER" id="PTHR43470:SF5">
    <property type="entry name" value="PHOSPHATE TRANSPORT SYSTEM PERMEASE PROTEIN PSTA"/>
    <property type="match status" value="1"/>
</dbReference>
<comment type="subcellular location">
    <subcellularLocation>
        <location evidence="2 9">Cell membrane</location>
        <topology evidence="2 9">Multi-pass membrane protein</topology>
    </subcellularLocation>
</comment>
<dbReference type="GO" id="GO:0005886">
    <property type="term" value="C:plasma membrane"/>
    <property type="evidence" value="ECO:0007669"/>
    <property type="project" value="UniProtKB-SubCell"/>
</dbReference>
<dbReference type="Proteomes" id="UP000305906">
    <property type="component" value="Unassembled WGS sequence"/>
</dbReference>